<dbReference type="STRING" id="8083.ENSXMAP00000034831"/>
<dbReference type="Ensembl" id="ENSXMAT00000038720.1">
    <property type="protein sequence ID" value="ENSXMAP00000034831.1"/>
    <property type="gene ID" value="ENSXMAG00000026781.1"/>
</dbReference>
<dbReference type="InterPro" id="IPR004244">
    <property type="entry name" value="Transposase_22"/>
</dbReference>
<evidence type="ECO:0000259" key="2">
    <source>
        <dbReference type="Pfam" id="PF02994"/>
    </source>
</evidence>
<dbReference type="PANTHER" id="PTHR11505">
    <property type="entry name" value="L1 TRANSPOSABLE ELEMENT-RELATED"/>
    <property type="match status" value="1"/>
</dbReference>
<evidence type="ECO:0000256" key="1">
    <source>
        <dbReference type="SAM" id="MobiDB-lite"/>
    </source>
</evidence>
<feature type="region of interest" description="Disordered" evidence="1">
    <location>
        <begin position="29"/>
        <end position="49"/>
    </location>
</feature>
<name>A0A3B5QWR1_XIPMA</name>
<keyword evidence="4" id="KW-1185">Reference proteome</keyword>
<reference evidence="4" key="2">
    <citation type="journal article" date="2013" name="Nat. Genet.">
        <title>The genome of the platyfish, Xiphophorus maculatus, provides insights into evolutionary adaptation and several complex traits.</title>
        <authorList>
            <person name="Schartl M."/>
            <person name="Walter R.B."/>
            <person name="Shen Y."/>
            <person name="Garcia T."/>
            <person name="Catchen J."/>
            <person name="Amores A."/>
            <person name="Braasch I."/>
            <person name="Chalopin D."/>
            <person name="Volff J.N."/>
            <person name="Lesch K.P."/>
            <person name="Bisazza A."/>
            <person name="Minx P."/>
            <person name="Hillier L."/>
            <person name="Wilson R.K."/>
            <person name="Fuerstenberg S."/>
            <person name="Boore J."/>
            <person name="Searle S."/>
            <person name="Postlethwait J.H."/>
            <person name="Warren W.C."/>
        </authorList>
    </citation>
    <scope>NUCLEOTIDE SEQUENCE [LARGE SCALE GENOMIC DNA]</scope>
    <source>
        <strain evidence="4">JP 163 A</strain>
    </source>
</reference>
<dbReference type="GeneTree" id="ENSGT00940000160789"/>
<dbReference type="Gene3D" id="3.30.70.1820">
    <property type="entry name" value="L1 transposable element, RRM domain"/>
    <property type="match status" value="1"/>
</dbReference>
<protein>
    <recommendedName>
        <fullName evidence="2">L1 transposable element RRM domain-containing protein</fullName>
    </recommendedName>
</protein>
<organism evidence="3 4">
    <name type="scientific">Xiphophorus maculatus</name>
    <name type="common">Southern platyfish</name>
    <name type="synonym">Platypoecilus maculatus</name>
    <dbReference type="NCBI Taxonomy" id="8083"/>
    <lineage>
        <taxon>Eukaryota</taxon>
        <taxon>Metazoa</taxon>
        <taxon>Chordata</taxon>
        <taxon>Craniata</taxon>
        <taxon>Vertebrata</taxon>
        <taxon>Euteleostomi</taxon>
        <taxon>Actinopterygii</taxon>
        <taxon>Neopterygii</taxon>
        <taxon>Teleostei</taxon>
        <taxon>Neoteleostei</taxon>
        <taxon>Acanthomorphata</taxon>
        <taxon>Ovalentaria</taxon>
        <taxon>Atherinomorphae</taxon>
        <taxon>Cyprinodontiformes</taxon>
        <taxon>Poeciliidae</taxon>
        <taxon>Poeciliinae</taxon>
        <taxon>Xiphophorus</taxon>
    </lineage>
</organism>
<feature type="compositionally biased region" description="Basic residues" evidence="1">
    <location>
        <begin position="29"/>
        <end position="43"/>
    </location>
</feature>
<reference evidence="3" key="3">
    <citation type="submission" date="2025-08" db="UniProtKB">
        <authorList>
            <consortium name="Ensembl"/>
        </authorList>
    </citation>
    <scope>IDENTIFICATION</scope>
    <source>
        <strain evidence="3">JP 163 A</strain>
    </source>
</reference>
<dbReference type="InParanoid" id="A0A3B5QWR1"/>
<dbReference type="InterPro" id="IPR043636">
    <property type="entry name" value="L1_RRM_dom"/>
</dbReference>
<evidence type="ECO:0000313" key="3">
    <source>
        <dbReference type="Ensembl" id="ENSXMAP00000034831.1"/>
    </source>
</evidence>
<dbReference type="Proteomes" id="UP000002852">
    <property type="component" value="Unassembled WGS sequence"/>
</dbReference>
<sequence length="352" mass="39808">MFDAIKLTRNCLRCKHLSATVKREVPSRTRRLRNMSSHKKSTKMPKAQDKSAQVAQANTCLKQANVASSEAESPGTNMDSEGIIKAIDDLKTALKGDNAKLQQNIDHLGHEINGKLDNIATEVQGLAERVDERKTQLKVLDLESRSRRNNVRVFGVPEGKEGNSTTQYIETFLRSQLQLPEDLDLNIQRAHRTLATKPPPDSPPRAIIVNFLEFSTKEKILREVWKKGKIQVGSSTIHFDHDYAPEIVKKRREYNVIKKALKAKGIRFQTPFTNMRIHWESGTRTYSSAREAYNELKRRGIQSEEPVTADGGSRAEWSLRERLGWQPADSSGAAVALRAKNKLQDFQRSIAE</sequence>
<accession>A0A3B5QWR1</accession>
<reference evidence="4" key="1">
    <citation type="submission" date="2012-01" db="EMBL/GenBank/DDBJ databases">
        <authorList>
            <person name="Walter R."/>
            <person name="Schartl M."/>
            <person name="Warren W."/>
        </authorList>
    </citation>
    <scope>NUCLEOTIDE SEQUENCE [LARGE SCALE GENOMIC DNA]</scope>
    <source>
        <strain evidence="4">JP 163 A</strain>
    </source>
</reference>
<proteinExistence type="predicted"/>
<reference evidence="3" key="4">
    <citation type="submission" date="2025-09" db="UniProtKB">
        <authorList>
            <consortium name="Ensembl"/>
        </authorList>
    </citation>
    <scope>IDENTIFICATION</scope>
    <source>
        <strain evidence="3">JP 163 A</strain>
    </source>
</reference>
<dbReference type="AlphaFoldDB" id="A0A3B5QWR1"/>
<dbReference type="OMA" id="RNMSSHK"/>
<dbReference type="Pfam" id="PF02994">
    <property type="entry name" value="Transposase_22"/>
    <property type="match status" value="1"/>
</dbReference>
<feature type="domain" description="L1 transposable element RRM" evidence="2">
    <location>
        <begin position="148"/>
        <end position="238"/>
    </location>
</feature>
<evidence type="ECO:0000313" key="4">
    <source>
        <dbReference type="Proteomes" id="UP000002852"/>
    </source>
</evidence>